<dbReference type="PANTHER" id="PTHR42855">
    <property type="entry name" value="ABC TRANSPORTER ATP-BINDING SUBUNIT"/>
    <property type="match status" value="1"/>
</dbReference>
<dbReference type="InterPro" id="IPR032524">
    <property type="entry name" value="ABC_tran_C"/>
</dbReference>
<dbReference type="FunFam" id="3.40.50.300:FF:000011">
    <property type="entry name" value="Putative ABC transporter ATP-binding component"/>
    <property type="match status" value="1"/>
</dbReference>
<feature type="region of interest" description="Disordered" evidence="4">
    <location>
        <begin position="535"/>
        <end position="556"/>
    </location>
</feature>
<sequence length="631" mass="72478">MKEFTIEHLSHDVGTKKLFDDITFSIKEKQKIGLVGVNGTGKSTLLDIVAQVTEPDQGHLSHSQDYYIGYLRQAAHFRNDHTVLNTVFEGDTPMMQAVKDYENALHMLEENYESKQAQQAFSKAEEKMNKENAWTADAEAKTILNKLGITDMNAEMSDLSGGQVKRVMLAQVLIQAPDLLILDEPTNHLDYEMIHWLEGYIKNYQKAVLLVSHDRYFLNHSVDTIIELRHQKLFTYPGNYEKYVQLKAEEEAALAAHQHKQKQMYKKELEWMREGVRARGTKQKARVERFKELESESKQMTSSASLSMNFQNQRLGNKVIEFEDAHLSIAGKTLLKDFNLLVQNRDRIGITGENGSGKSSLFNVIAGRIPLDSGQITLGETVKIGYYTQHTAQLDPSQRVINYLQETANHIQLGDGQSVSVSQLLERFLFSKESHGSLIGSLSGGERKRLYLLNILMQKPNVLLLDEPTNDLDIETLTVLEDYLESFEGAVLTISHDRYFLDKLAHQLLIFHGRGDIESYVGRMSDYLEKKADHRADTQQQAKAVKSKKEQEKEVKKEKTRLNYHEKKEWESIEEELFTMDERLEEIAEEMAVSGHDLGKLQDLDKERIELENALEDKMNRWEYLAQFVKE</sequence>
<dbReference type="Gene3D" id="1.10.287.380">
    <property type="entry name" value="Valyl-tRNA synthetase, C-terminal domain"/>
    <property type="match status" value="1"/>
</dbReference>
<dbReference type="Pfam" id="PF16326">
    <property type="entry name" value="ABC_tran_CTD"/>
    <property type="match status" value="1"/>
</dbReference>
<name>A0AA43RKU1_9LACT</name>
<dbReference type="InterPro" id="IPR003439">
    <property type="entry name" value="ABC_transporter-like_ATP-bd"/>
</dbReference>
<evidence type="ECO:0000256" key="2">
    <source>
        <dbReference type="ARBA" id="ARBA00022741"/>
    </source>
</evidence>
<keyword evidence="2" id="KW-0547">Nucleotide-binding</keyword>
<dbReference type="GO" id="GO:0005524">
    <property type="term" value="F:ATP binding"/>
    <property type="evidence" value="ECO:0007669"/>
    <property type="project" value="UniProtKB-KW"/>
</dbReference>
<dbReference type="Pfam" id="PF00005">
    <property type="entry name" value="ABC_tran"/>
    <property type="match status" value="2"/>
</dbReference>
<dbReference type="PROSITE" id="PS50893">
    <property type="entry name" value="ABC_TRANSPORTER_2"/>
    <property type="match status" value="2"/>
</dbReference>
<dbReference type="InterPro" id="IPR027417">
    <property type="entry name" value="P-loop_NTPase"/>
</dbReference>
<dbReference type="Gene3D" id="3.40.50.300">
    <property type="entry name" value="P-loop containing nucleotide triphosphate hydrolases"/>
    <property type="match status" value="2"/>
</dbReference>
<dbReference type="EMBL" id="JAUNQW010000002">
    <property type="protein sequence ID" value="MDO5456841.1"/>
    <property type="molecule type" value="Genomic_DNA"/>
</dbReference>
<dbReference type="Pfam" id="PF12848">
    <property type="entry name" value="ABC_tran_Xtn"/>
    <property type="match status" value="1"/>
</dbReference>
<dbReference type="GO" id="GO:0016887">
    <property type="term" value="F:ATP hydrolysis activity"/>
    <property type="evidence" value="ECO:0007669"/>
    <property type="project" value="InterPro"/>
</dbReference>
<evidence type="ECO:0000259" key="5">
    <source>
        <dbReference type="PROSITE" id="PS50893"/>
    </source>
</evidence>
<dbReference type="Proteomes" id="UP001171751">
    <property type="component" value="Unassembled WGS sequence"/>
</dbReference>
<comment type="caution">
    <text evidence="6">The sequence shown here is derived from an EMBL/GenBank/DDBJ whole genome shotgun (WGS) entry which is preliminary data.</text>
</comment>
<dbReference type="InterPro" id="IPR003593">
    <property type="entry name" value="AAA+_ATPase"/>
</dbReference>
<dbReference type="InterPro" id="IPR037118">
    <property type="entry name" value="Val-tRNA_synth_C_sf"/>
</dbReference>
<dbReference type="AlphaFoldDB" id="A0AA43RKU1"/>
<keyword evidence="7" id="KW-1185">Reference proteome</keyword>
<feature type="compositionally biased region" description="Basic and acidic residues" evidence="4">
    <location>
        <begin position="547"/>
        <end position="556"/>
    </location>
</feature>
<evidence type="ECO:0000256" key="1">
    <source>
        <dbReference type="ARBA" id="ARBA00022737"/>
    </source>
</evidence>
<dbReference type="GO" id="GO:0003677">
    <property type="term" value="F:DNA binding"/>
    <property type="evidence" value="ECO:0007669"/>
    <property type="project" value="InterPro"/>
</dbReference>
<keyword evidence="3 6" id="KW-0067">ATP-binding</keyword>
<feature type="domain" description="ABC transporter" evidence="5">
    <location>
        <begin position="4"/>
        <end position="255"/>
    </location>
</feature>
<keyword evidence="1" id="KW-0677">Repeat</keyword>
<dbReference type="PANTHER" id="PTHR42855:SF1">
    <property type="entry name" value="ABC TRANSPORTER DOMAIN-CONTAINING PROTEIN"/>
    <property type="match status" value="1"/>
</dbReference>
<dbReference type="SMART" id="SM00382">
    <property type="entry name" value="AAA"/>
    <property type="match status" value="2"/>
</dbReference>
<dbReference type="InterPro" id="IPR051309">
    <property type="entry name" value="ABCF_ATPase"/>
</dbReference>
<protein>
    <submittedName>
        <fullName evidence="6">ABC-F family ATP-binding cassette domain-containing protein</fullName>
    </submittedName>
</protein>
<organism evidence="6 7">
    <name type="scientific">Atopococcus tabaci</name>
    <dbReference type="NCBI Taxonomy" id="269774"/>
    <lineage>
        <taxon>Bacteria</taxon>
        <taxon>Bacillati</taxon>
        <taxon>Bacillota</taxon>
        <taxon>Bacilli</taxon>
        <taxon>Lactobacillales</taxon>
        <taxon>Carnobacteriaceae</taxon>
        <taxon>Atopococcus</taxon>
    </lineage>
</organism>
<dbReference type="SUPFAM" id="SSF52540">
    <property type="entry name" value="P-loop containing nucleoside triphosphate hydrolases"/>
    <property type="match status" value="2"/>
</dbReference>
<evidence type="ECO:0000313" key="6">
    <source>
        <dbReference type="EMBL" id="MDO5456841.1"/>
    </source>
</evidence>
<dbReference type="FunFam" id="3.40.50.300:FF:000309">
    <property type="entry name" value="ABC transporter ATP-binding protein"/>
    <property type="match status" value="1"/>
</dbReference>
<evidence type="ECO:0000313" key="7">
    <source>
        <dbReference type="Proteomes" id="UP001171751"/>
    </source>
</evidence>
<proteinExistence type="predicted"/>
<gene>
    <name evidence="6" type="ORF">Q4F26_00710</name>
</gene>
<evidence type="ECO:0000256" key="3">
    <source>
        <dbReference type="ARBA" id="ARBA00022840"/>
    </source>
</evidence>
<accession>A0AA43RKU1</accession>
<reference evidence="6" key="1">
    <citation type="submission" date="2023-07" db="EMBL/GenBank/DDBJ databases">
        <title>Between Cages and Wild: Unraveling the Impact of Captivity on Animal Microbiomes and Antimicrobial Resistance.</title>
        <authorList>
            <person name="Schmartz G.P."/>
            <person name="Rehner J."/>
            <person name="Schuff M.J."/>
            <person name="Becker S.L."/>
            <person name="Kravczyk M."/>
            <person name="Gurevich A."/>
            <person name="Francke R."/>
            <person name="Mueller R."/>
            <person name="Keller V."/>
            <person name="Keller A."/>
        </authorList>
    </citation>
    <scope>NUCLEOTIDE SEQUENCE</scope>
    <source>
        <strain evidence="6">S39M_St_73</strain>
    </source>
</reference>
<dbReference type="InterPro" id="IPR032781">
    <property type="entry name" value="ABC_tran_Xtn"/>
</dbReference>
<dbReference type="CDD" id="cd03221">
    <property type="entry name" value="ABCF_EF-3"/>
    <property type="match status" value="2"/>
</dbReference>
<feature type="domain" description="ABC transporter" evidence="5">
    <location>
        <begin position="320"/>
        <end position="540"/>
    </location>
</feature>
<evidence type="ECO:0000256" key="4">
    <source>
        <dbReference type="SAM" id="MobiDB-lite"/>
    </source>
</evidence>